<comment type="similarity">
    <text evidence="2">Belongs to the Mediator complex subunit 5 family.</text>
</comment>
<dbReference type="PROSITE" id="PS50913">
    <property type="entry name" value="GRIP"/>
    <property type="match status" value="1"/>
</dbReference>
<evidence type="ECO:0000256" key="5">
    <source>
        <dbReference type="ARBA" id="ARBA00023159"/>
    </source>
</evidence>
<evidence type="ECO:0000256" key="2">
    <source>
        <dbReference type="ARBA" id="ARBA00008782"/>
    </source>
</evidence>
<feature type="compositionally biased region" description="Polar residues" evidence="10">
    <location>
        <begin position="219"/>
        <end position="231"/>
    </location>
</feature>
<gene>
    <name evidence="12" type="ORF">D9615_005338</name>
</gene>
<evidence type="ECO:0000313" key="13">
    <source>
        <dbReference type="Proteomes" id="UP000565441"/>
    </source>
</evidence>
<feature type="compositionally biased region" description="Polar residues" evidence="10">
    <location>
        <begin position="45"/>
        <end position="61"/>
    </location>
</feature>
<feature type="region of interest" description="Disordered" evidence="10">
    <location>
        <begin position="1"/>
        <end position="291"/>
    </location>
</feature>
<evidence type="ECO:0000256" key="10">
    <source>
        <dbReference type="SAM" id="MobiDB-lite"/>
    </source>
</evidence>
<feature type="compositionally biased region" description="Basic and acidic residues" evidence="10">
    <location>
        <begin position="858"/>
        <end position="867"/>
    </location>
</feature>
<accession>A0A8H5H6F3</accession>
<dbReference type="SUPFAM" id="SSF46579">
    <property type="entry name" value="Prefoldin"/>
    <property type="match status" value="1"/>
</dbReference>
<sequence length="1657" mass="183064">MFSQFRQAVENLAPLPRSSDEAPGDARREAVSRSNSLDAPLRPSSPMSSSQLAESALSNLRKSLAIQRSGSVGSPSKHSSPTPPRDGRTKSTLEDRLRAATFAIGEASNATTPEISRKPSPSVTSVVSSHPLSPSSTPLPDSPAASPKIAAFVPASHTNAAFADPNQLPSESARNQTDPFSESQGVTEDFPENASPDVPSNSTPSSTESPLSPDVASDPLSNEASTDTVTYGSEKPKAITKASADSLTSEGPESTSSNATSVTQEAVPLVDTRRTPEVPKSSDGNAHVTSLEELQERLKQMEQRFTDVSISFKRLQAEKQAADIVLRDLTPLESFQDSTALRDHLQSLTSKTEIFQAEIKRLNGKLEVQEDRIEELRDTHRLESSSQSAQIEKLQIQVSEAEALIKAAQRADAQAEEIAAGQQAEIEHLHKDLERAKLSAKEEEEKRVKAISLLKTVRQKLVKAEKEKEDALRETTSFQEREKGEKEREQAERARLRNELDAVNAEREQAVTGLRAQFDKELANYKDRFEKELSATKGQYELEGASIKNTHTQEISTKDSQIRALEQSLSRVTKDKNAFFEDLQLRQAELESAHSHLESLQSQNTEYQYQLREISDRYALLKEDVTEAQREQEARLRDPAPSADEVARLLSTAEAKYESKISDLKRNLSSLEEERNDSEADWSRKLRDKTLEVDDLQRLVGSATRTEEQHEEVVTEFKAAMARLEGECRLLQEQLQEVRESNLKVREAEKSWKSQEQDLNTKIAILEQQVDEIKQREAQLRLGNKASLHVHAVLMFLIILQTLREELRKVQSSAALLDRQRNPGVGYWTSRSVENNPAASQTSVNYASGTGSRISSSEPRENSSKDEEVNLEYLRNVILQFLENKEMRLTASASEVVILLLSCVSDISQVSTAQAMVHFADANDLLQNFRLTPDARQVLETFVISLSLLIGDDAKAAREAQIMHTIQLALGKGNIHGPSSDTDIITFSLVLQHLVSYRAHEFGSGDGQCPVALLVALFRWAAWSPTVFYTQMFLSAFTCLSQSGSKALIWKAFIAGRLPQLLTQFENVVNADGVSNADWRHALQATLLATFRRSELVAQCDHAISRVKGINAIQEDEMSRSFSRDLLQSMIQLDLIPTSFAVGIDPLISNDDLPRLQAEAQDNNGEIEAYLESKFTPDTNVNDLRSWMDRVSQDVTSHGVFASVILKRFTSLSATFDVDALSHLCKVLYTYDAALDIMALHVKISDLISSALSFLDQYDCETVGDPQTAVSHLGDVVLFVQYTTSRFQLETAFFTPESRPLCSAFSVSTDAIHTLDSLSGEDAAAFSPWFKALFDTGSEGIEDSILRSTQPKTLLKISPTLFLQAIMMNLVQKIDKDTLNNGVSYFTGPLLNWTLVGIIKALIKDIQQKGFAIPAQIEILQTLLLSPSCPRPVLALCAPKIFLLLGHKKAKAAISALGIDIASIRRVVTEALGLRADENPTEVPSLGSRVVWENEPRQAIQAALASARTGKAPAMDVERCIKIMPPTKFLQLLWSELVISASVGEMENCRRIATFILSMPRSSSTPPLLPIFLHVVTPSLIFAINHQQPPEHTMMVELLITIVSSALTAALHLELGIRSVTGEHSRLASKAGSYEPDDFPEAGIVTIICDQLPSFYE</sequence>
<dbReference type="Proteomes" id="UP000565441">
    <property type="component" value="Unassembled WGS sequence"/>
</dbReference>
<evidence type="ECO:0000256" key="4">
    <source>
        <dbReference type="ARBA" id="ARBA00023015"/>
    </source>
</evidence>
<feature type="compositionally biased region" description="Low complexity" evidence="10">
    <location>
        <begin position="69"/>
        <end position="80"/>
    </location>
</feature>
<evidence type="ECO:0000256" key="7">
    <source>
        <dbReference type="ARBA" id="ARBA00023242"/>
    </source>
</evidence>
<feature type="region of interest" description="Disordered" evidence="10">
    <location>
        <begin position="839"/>
        <end position="867"/>
    </location>
</feature>
<evidence type="ECO:0000256" key="1">
    <source>
        <dbReference type="ARBA" id="ARBA00004123"/>
    </source>
</evidence>
<dbReference type="GO" id="GO:0006357">
    <property type="term" value="P:regulation of transcription by RNA polymerase II"/>
    <property type="evidence" value="ECO:0007669"/>
    <property type="project" value="InterPro"/>
</dbReference>
<dbReference type="PANTHER" id="PTHR35784:SF1">
    <property type="entry name" value="MEDIATOR OF RNA POLYMERASE II TRANSCRIPTION SUBUNIT 5"/>
    <property type="match status" value="1"/>
</dbReference>
<reference evidence="12 13" key="1">
    <citation type="journal article" date="2020" name="ISME J.">
        <title>Uncovering the hidden diversity of litter-decomposition mechanisms in mushroom-forming fungi.</title>
        <authorList>
            <person name="Floudas D."/>
            <person name="Bentzer J."/>
            <person name="Ahren D."/>
            <person name="Johansson T."/>
            <person name="Persson P."/>
            <person name="Tunlid A."/>
        </authorList>
    </citation>
    <scope>NUCLEOTIDE SEQUENCE [LARGE SCALE GENOMIC DNA]</scope>
    <source>
        <strain evidence="12 13">CBS 661.87</strain>
    </source>
</reference>
<organism evidence="12 13">
    <name type="scientific">Tricholomella constricta</name>
    <dbReference type="NCBI Taxonomy" id="117010"/>
    <lineage>
        <taxon>Eukaryota</taxon>
        <taxon>Fungi</taxon>
        <taxon>Dikarya</taxon>
        <taxon>Basidiomycota</taxon>
        <taxon>Agaricomycotina</taxon>
        <taxon>Agaricomycetes</taxon>
        <taxon>Agaricomycetidae</taxon>
        <taxon>Agaricales</taxon>
        <taxon>Tricholomatineae</taxon>
        <taxon>Lyophyllaceae</taxon>
        <taxon>Tricholomella</taxon>
    </lineage>
</organism>
<keyword evidence="13" id="KW-1185">Reference proteome</keyword>
<dbReference type="OrthoDB" id="5549158at2759"/>
<evidence type="ECO:0000256" key="8">
    <source>
        <dbReference type="ARBA" id="ARBA00031256"/>
    </source>
</evidence>
<feature type="coiled-coil region" evidence="9">
    <location>
        <begin position="597"/>
        <end position="681"/>
    </location>
</feature>
<dbReference type="Pfam" id="PF01465">
    <property type="entry name" value="GRIP"/>
    <property type="match status" value="1"/>
</dbReference>
<comment type="caution">
    <text evidence="12">The sequence shown here is derived from an EMBL/GenBank/DDBJ whole genome shotgun (WGS) entry which is preliminary data.</text>
</comment>
<dbReference type="PANTHER" id="PTHR35784">
    <property type="entry name" value="MEDIATOR OF RNA POLYMERASE II TRANSCRIPTION SUBUNIT 5"/>
    <property type="match status" value="1"/>
</dbReference>
<proteinExistence type="inferred from homology"/>
<evidence type="ECO:0000256" key="3">
    <source>
        <dbReference type="ARBA" id="ARBA00020628"/>
    </source>
</evidence>
<dbReference type="EMBL" id="JAACJP010000023">
    <property type="protein sequence ID" value="KAF5377593.1"/>
    <property type="molecule type" value="Genomic_DNA"/>
</dbReference>
<feature type="compositionally biased region" description="Polar residues" evidence="10">
    <location>
        <begin position="243"/>
        <end position="264"/>
    </location>
</feature>
<feature type="compositionally biased region" description="Polar residues" evidence="10">
    <location>
        <begin position="839"/>
        <end position="857"/>
    </location>
</feature>
<protein>
    <recommendedName>
        <fullName evidence="3">Mediator of RNA polymerase II transcription subunit 5</fullName>
    </recommendedName>
    <alternativeName>
        <fullName evidence="8">Mediator complex subunit 5</fullName>
    </alternativeName>
</protein>
<feature type="domain" description="GRIP" evidence="11">
    <location>
        <begin position="864"/>
        <end position="918"/>
    </location>
</feature>
<dbReference type="GO" id="GO:0016592">
    <property type="term" value="C:mediator complex"/>
    <property type="evidence" value="ECO:0007669"/>
    <property type="project" value="InterPro"/>
</dbReference>
<keyword evidence="7" id="KW-0539">Nucleus</keyword>
<feature type="region of interest" description="Disordered" evidence="10">
    <location>
        <begin position="465"/>
        <end position="493"/>
    </location>
</feature>
<feature type="compositionally biased region" description="Polar residues" evidence="10">
    <location>
        <begin position="167"/>
        <end position="186"/>
    </location>
</feature>
<keyword evidence="4" id="KW-0805">Transcription regulation</keyword>
<evidence type="ECO:0000256" key="6">
    <source>
        <dbReference type="ARBA" id="ARBA00023163"/>
    </source>
</evidence>
<name>A0A8H5H6F3_9AGAR</name>
<keyword evidence="6" id="KW-0804">Transcription</keyword>
<evidence type="ECO:0000256" key="9">
    <source>
        <dbReference type="SAM" id="Coils"/>
    </source>
</evidence>
<feature type="compositionally biased region" description="Basic and acidic residues" evidence="10">
    <location>
        <begin position="18"/>
        <end position="31"/>
    </location>
</feature>
<feature type="coiled-coil region" evidence="9">
    <location>
        <begin position="707"/>
        <end position="820"/>
    </location>
</feature>
<evidence type="ECO:0000313" key="12">
    <source>
        <dbReference type="EMBL" id="KAF5377593.1"/>
    </source>
</evidence>
<dbReference type="GO" id="GO:0003712">
    <property type="term" value="F:transcription coregulator activity"/>
    <property type="evidence" value="ECO:0007669"/>
    <property type="project" value="InterPro"/>
</dbReference>
<keyword evidence="9" id="KW-0175">Coiled coil</keyword>
<evidence type="ECO:0000259" key="11">
    <source>
        <dbReference type="PROSITE" id="PS50913"/>
    </source>
</evidence>
<feature type="compositionally biased region" description="Basic and acidic residues" evidence="10">
    <location>
        <begin position="85"/>
        <end position="98"/>
    </location>
</feature>
<feature type="compositionally biased region" description="Low complexity" evidence="10">
    <location>
        <begin position="119"/>
        <end position="147"/>
    </location>
</feature>
<comment type="subcellular location">
    <subcellularLocation>
        <location evidence="1">Nucleus</location>
    </subcellularLocation>
</comment>
<dbReference type="InterPro" id="IPR000237">
    <property type="entry name" value="GRIP_dom"/>
</dbReference>
<dbReference type="InterPro" id="IPR014801">
    <property type="entry name" value="Mediator_Med5_fun"/>
</dbReference>
<feature type="compositionally biased region" description="Low complexity" evidence="10">
    <location>
        <begin position="199"/>
        <end position="213"/>
    </location>
</feature>
<keyword evidence="5" id="KW-0010">Activator</keyword>